<feature type="non-terminal residue" evidence="2">
    <location>
        <position position="243"/>
    </location>
</feature>
<dbReference type="CDD" id="cd00158">
    <property type="entry name" value="RHOD"/>
    <property type="match status" value="2"/>
</dbReference>
<evidence type="ECO:0000313" key="2">
    <source>
        <dbReference type="EMBL" id="GAI95587.1"/>
    </source>
</evidence>
<dbReference type="PROSITE" id="PS51257">
    <property type="entry name" value="PROKAR_LIPOPROTEIN"/>
    <property type="match status" value="1"/>
</dbReference>
<gene>
    <name evidence="2" type="ORF">S12H4_36985</name>
</gene>
<feature type="domain" description="Rhodanese" evidence="1">
    <location>
        <begin position="188"/>
        <end position="242"/>
    </location>
</feature>
<dbReference type="PROSITE" id="PS50206">
    <property type="entry name" value="RHODANESE_3"/>
    <property type="match status" value="2"/>
</dbReference>
<dbReference type="PANTHER" id="PTHR43031">
    <property type="entry name" value="FAD-DEPENDENT OXIDOREDUCTASE"/>
    <property type="match status" value="1"/>
</dbReference>
<dbReference type="AlphaFoldDB" id="X1SR95"/>
<proteinExistence type="predicted"/>
<dbReference type="PANTHER" id="PTHR43031:SF1">
    <property type="entry name" value="PYRIDINE NUCLEOTIDE-DISULPHIDE OXIDOREDUCTASE"/>
    <property type="match status" value="1"/>
</dbReference>
<dbReference type="InterPro" id="IPR001763">
    <property type="entry name" value="Rhodanese-like_dom"/>
</dbReference>
<dbReference type="InterPro" id="IPR036873">
    <property type="entry name" value="Rhodanese-like_dom_sf"/>
</dbReference>
<accession>X1SR95</accession>
<dbReference type="EMBL" id="BARW01022100">
    <property type="protein sequence ID" value="GAI95587.1"/>
    <property type="molecule type" value="Genomic_DNA"/>
</dbReference>
<reference evidence="2" key="1">
    <citation type="journal article" date="2014" name="Front. Microbiol.">
        <title>High frequency of phylogenetically diverse reductive dehalogenase-homologous genes in deep subseafloor sedimentary metagenomes.</title>
        <authorList>
            <person name="Kawai M."/>
            <person name="Futagami T."/>
            <person name="Toyoda A."/>
            <person name="Takaki Y."/>
            <person name="Nishi S."/>
            <person name="Hori S."/>
            <person name="Arai W."/>
            <person name="Tsubouchi T."/>
            <person name="Morono Y."/>
            <person name="Uchiyama I."/>
            <person name="Ito T."/>
            <person name="Fujiyama A."/>
            <person name="Inagaki F."/>
            <person name="Takami H."/>
        </authorList>
    </citation>
    <scope>NUCLEOTIDE SEQUENCE</scope>
    <source>
        <strain evidence="2">Expedition CK06-06</strain>
    </source>
</reference>
<dbReference type="SMART" id="SM00450">
    <property type="entry name" value="RHOD"/>
    <property type="match status" value="1"/>
</dbReference>
<dbReference type="SUPFAM" id="SSF52821">
    <property type="entry name" value="Rhodanese/Cell cycle control phosphatase"/>
    <property type="match status" value="2"/>
</dbReference>
<sequence>MKKTKTLILLILSVSLVTGVMLMGGCVGKEVDKENEAPPQETPAEIETPSREATQIIEDITPQEAFALTQQNQGNPDFVIIDVRTPEEFSEGYIEGAINIDFYSEAFPDELDILDKNKTYLIYCLIGGRSGSALDIMEELNFREAYNVSGGIIQWEAEGLPTIQQTTTQTIKDITAQEAFALFQQNQNNPDFIIIDLDSPESFAKEHIEDAINIAYYSETFEDELKKLDKNKTYIVYCRCPGR</sequence>
<organism evidence="2">
    <name type="scientific">marine sediment metagenome</name>
    <dbReference type="NCBI Taxonomy" id="412755"/>
    <lineage>
        <taxon>unclassified sequences</taxon>
        <taxon>metagenomes</taxon>
        <taxon>ecological metagenomes</taxon>
    </lineage>
</organism>
<protein>
    <recommendedName>
        <fullName evidence="1">Rhodanese domain-containing protein</fullName>
    </recommendedName>
</protein>
<dbReference type="Pfam" id="PF00581">
    <property type="entry name" value="Rhodanese"/>
    <property type="match status" value="2"/>
</dbReference>
<comment type="caution">
    <text evidence="2">The sequence shown here is derived from an EMBL/GenBank/DDBJ whole genome shotgun (WGS) entry which is preliminary data.</text>
</comment>
<name>X1SR95_9ZZZZ</name>
<feature type="domain" description="Rhodanese" evidence="1">
    <location>
        <begin position="74"/>
        <end position="164"/>
    </location>
</feature>
<dbReference type="InterPro" id="IPR050229">
    <property type="entry name" value="GlpE_sulfurtransferase"/>
</dbReference>
<dbReference type="Gene3D" id="3.40.250.10">
    <property type="entry name" value="Rhodanese-like domain"/>
    <property type="match status" value="2"/>
</dbReference>
<evidence type="ECO:0000259" key="1">
    <source>
        <dbReference type="PROSITE" id="PS50206"/>
    </source>
</evidence>